<keyword evidence="2 4" id="KW-0560">Oxidoreductase</keyword>
<dbReference type="AlphaFoldDB" id="A0A4S4C040"/>
<dbReference type="PANTHER" id="PTHR42986">
    <property type="entry name" value="BENZALDEHYDE DEHYDROGENASE YFMT"/>
    <property type="match status" value="1"/>
</dbReference>
<dbReference type="GO" id="GO:0016620">
    <property type="term" value="F:oxidoreductase activity, acting on the aldehyde or oxo group of donors, NAD or NADP as acceptor"/>
    <property type="evidence" value="ECO:0007669"/>
    <property type="project" value="InterPro"/>
</dbReference>
<dbReference type="InterPro" id="IPR015590">
    <property type="entry name" value="Aldehyde_DH_dom"/>
</dbReference>
<organism evidence="6 7">
    <name type="scientific">Metabacillus sediminilitoris</name>
    <dbReference type="NCBI Taxonomy" id="2567941"/>
    <lineage>
        <taxon>Bacteria</taxon>
        <taxon>Bacillati</taxon>
        <taxon>Bacillota</taxon>
        <taxon>Bacilli</taxon>
        <taxon>Bacillales</taxon>
        <taxon>Bacillaceae</taxon>
        <taxon>Metabacillus</taxon>
    </lineage>
</organism>
<reference evidence="6 7" key="1">
    <citation type="submission" date="2019-04" db="EMBL/GenBank/DDBJ databases">
        <title>Bacillus sediminilitoris sp. nov., isolated from a tidal flat sediment on the East China Sea.</title>
        <authorList>
            <person name="Wei Y."/>
            <person name="Mao H."/>
            <person name="Fang J."/>
        </authorList>
    </citation>
    <scope>NUCLEOTIDE SEQUENCE [LARGE SCALE GENOMIC DNA]</scope>
    <source>
        <strain evidence="6 7">DSL-17</strain>
    </source>
</reference>
<dbReference type="Gene3D" id="3.40.605.10">
    <property type="entry name" value="Aldehyde Dehydrogenase, Chain A, domain 1"/>
    <property type="match status" value="1"/>
</dbReference>
<dbReference type="Gene3D" id="3.40.309.10">
    <property type="entry name" value="Aldehyde Dehydrogenase, Chain A, domain 2"/>
    <property type="match status" value="1"/>
</dbReference>
<evidence type="ECO:0000259" key="5">
    <source>
        <dbReference type="Pfam" id="PF00171"/>
    </source>
</evidence>
<dbReference type="SUPFAM" id="SSF53720">
    <property type="entry name" value="ALDH-like"/>
    <property type="match status" value="1"/>
</dbReference>
<evidence type="ECO:0000313" key="7">
    <source>
        <dbReference type="Proteomes" id="UP000310334"/>
    </source>
</evidence>
<dbReference type="EMBL" id="SSNT01000010">
    <property type="protein sequence ID" value="THF78852.1"/>
    <property type="molecule type" value="Genomic_DNA"/>
</dbReference>
<protein>
    <submittedName>
        <fullName evidence="6">Aldehyde dehydrogenase family protein</fullName>
    </submittedName>
</protein>
<feature type="domain" description="Aldehyde dehydrogenase" evidence="5">
    <location>
        <begin position="27"/>
        <end position="486"/>
    </location>
</feature>
<dbReference type="Pfam" id="PF00171">
    <property type="entry name" value="Aldedh"/>
    <property type="match status" value="1"/>
</dbReference>
<dbReference type="InterPro" id="IPR016162">
    <property type="entry name" value="Ald_DH_N"/>
</dbReference>
<name>A0A4S4C040_9BACI</name>
<dbReference type="InterPro" id="IPR016163">
    <property type="entry name" value="Ald_DH_C"/>
</dbReference>
<comment type="caution">
    <text evidence="6">The sequence shown here is derived from an EMBL/GenBank/DDBJ whole genome shotgun (WGS) entry which is preliminary data.</text>
</comment>
<dbReference type="PANTHER" id="PTHR42986:SF1">
    <property type="entry name" value="BENZALDEHYDE DEHYDROGENASE YFMT"/>
    <property type="match status" value="1"/>
</dbReference>
<sequence>MTQNQVLDANCFEWINKMSKSFIDGVWVEGGSGRNYSIKDPYDHSTITTVELANLEQIKDAYNKAKSAQKEWAKSTPEQRREVLMKALDYLEKNSENILELITRETGGTLLKAQVEFGFGLSDIKDAINMVDEIYSPKDYSSVTPGKINRVYRLPLGVITSITPFNFPFNMATRTIFPAIALGNSVVHKPDLQVGIVGGQVFAKAFEEAGLPAGVFNSILTDLQESEDEFLLNPNSSFISFTGSTGVGKHIAKVTGGTFKQMALELGGNNPLVVLGDADVEQAVKIAIFGKFLHSGQICAITNRIIVQNDIYDEFVSKFVEKVKGLTVGDPKDPNTVIGPVINEKQADKIMGLVNKAKEDGLKIALEGQRTGNVISPFVFVNVPNYSSLATSEIFGPVAQIIRAESDEEAIRFANDTEYGLSSSIVTSDLEKGERLALKIESGTTHVNDIPQVLEGNVPFGGIKQSGIGRFGYEWVVAEFTTTKWVSIQKDNLEYPF</sequence>
<keyword evidence="3" id="KW-0520">NAD</keyword>
<dbReference type="InterPro" id="IPR029510">
    <property type="entry name" value="Ald_DH_CS_GLU"/>
</dbReference>
<proteinExistence type="inferred from homology"/>
<evidence type="ECO:0000256" key="4">
    <source>
        <dbReference type="RuleBase" id="RU003345"/>
    </source>
</evidence>
<evidence type="ECO:0000256" key="3">
    <source>
        <dbReference type="ARBA" id="ARBA00023027"/>
    </source>
</evidence>
<dbReference type="Proteomes" id="UP000310334">
    <property type="component" value="Unassembled WGS sequence"/>
</dbReference>
<dbReference type="FunFam" id="3.40.309.10:FF:000009">
    <property type="entry name" value="Aldehyde dehydrogenase A"/>
    <property type="match status" value="1"/>
</dbReference>
<comment type="similarity">
    <text evidence="1 4">Belongs to the aldehyde dehydrogenase family.</text>
</comment>
<dbReference type="OrthoDB" id="9762913at2"/>
<dbReference type="RefSeq" id="WP_136354932.1">
    <property type="nucleotide sequence ID" value="NZ_CP046266.1"/>
</dbReference>
<gene>
    <name evidence="6" type="ORF">E6W99_14040</name>
</gene>
<keyword evidence="7" id="KW-1185">Reference proteome</keyword>
<accession>A0A4S4C040</accession>
<dbReference type="InterPro" id="IPR016161">
    <property type="entry name" value="Ald_DH/histidinol_DH"/>
</dbReference>
<evidence type="ECO:0000313" key="6">
    <source>
        <dbReference type="EMBL" id="THF78852.1"/>
    </source>
</evidence>
<dbReference type="PROSITE" id="PS00687">
    <property type="entry name" value="ALDEHYDE_DEHYDR_GLU"/>
    <property type="match status" value="1"/>
</dbReference>
<evidence type="ECO:0000256" key="2">
    <source>
        <dbReference type="ARBA" id="ARBA00023002"/>
    </source>
</evidence>
<evidence type="ECO:0000256" key="1">
    <source>
        <dbReference type="ARBA" id="ARBA00009986"/>
    </source>
</evidence>